<dbReference type="PRINTS" id="PR00455">
    <property type="entry name" value="HTHTETR"/>
</dbReference>
<keyword evidence="1" id="KW-0805">Transcription regulation</keyword>
<evidence type="ECO:0000313" key="7">
    <source>
        <dbReference type="Proteomes" id="UP000246410"/>
    </source>
</evidence>
<proteinExistence type="predicted"/>
<name>A0A317NQV1_9NOCA</name>
<dbReference type="SUPFAM" id="SSF48498">
    <property type="entry name" value="Tetracyclin repressor-like, C-terminal domain"/>
    <property type="match status" value="1"/>
</dbReference>
<dbReference type="PANTHER" id="PTHR47506:SF1">
    <property type="entry name" value="HTH-TYPE TRANSCRIPTIONAL REGULATOR YJDC"/>
    <property type="match status" value="1"/>
</dbReference>
<organism evidence="6 7">
    <name type="scientific">Nocardia neocaledoniensis</name>
    <dbReference type="NCBI Taxonomy" id="236511"/>
    <lineage>
        <taxon>Bacteria</taxon>
        <taxon>Bacillati</taxon>
        <taxon>Actinomycetota</taxon>
        <taxon>Actinomycetes</taxon>
        <taxon>Mycobacteriales</taxon>
        <taxon>Nocardiaceae</taxon>
        <taxon>Nocardia</taxon>
    </lineage>
</organism>
<dbReference type="PANTHER" id="PTHR47506">
    <property type="entry name" value="TRANSCRIPTIONAL REGULATORY PROTEIN"/>
    <property type="match status" value="1"/>
</dbReference>
<evidence type="ECO:0000259" key="5">
    <source>
        <dbReference type="PROSITE" id="PS50977"/>
    </source>
</evidence>
<feature type="DNA-binding region" description="H-T-H motif" evidence="4">
    <location>
        <begin position="29"/>
        <end position="48"/>
    </location>
</feature>
<gene>
    <name evidence="6" type="ORF">DFR69_104160</name>
</gene>
<dbReference type="RefSeq" id="WP_110037731.1">
    <property type="nucleotide sequence ID" value="NZ_QGTL01000004.1"/>
</dbReference>
<sequence length="193" mass="21395">MPRTKEFDPEVVLDRALDLFWQRGYETTSLADLTEHLGIARGCIYATYGNKHDLFMKALQRHLEIVDARITVALSRPGPALPAVTALIDEFVRDSCTPDRFLGCLVTTAAVELAARDPDVARLVESSWARTESAFASALARAVAQRELRPDADPRAMARFLLVFFQGVWVLERAPDSAARLRDAARVAKSVLV</sequence>
<protein>
    <submittedName>
        <fullName evidence="6">TetR family transcriptional regulator</fullName>
    </submittedName>
</protein>
<dbReference type="InterPro" id="IPR001647">
    <property type="entry name" value="HTH_TetR"/>
</dbReference>
<dbReference type="Proteomes" id="UP000246410">
    <property type="component" value="Unassembled WGS sequence"/>
</dbReference>
<dbReference type="Gene3D" id="1.10.10.60">
    <property type="entry name" value="Homeodomain-like"/>
    <property type="match status" value="1"/>
</dbReference>
<keyword evidence="3" id="KW-0804">Transcription</keyword>
<feature type="domain" description="HTH tetR-type" evidence="5">
    <location>
        <begin position="6"/>
        <end position="66"/>
    </location>
</feature>
<dbReference type="EMBL" id="QGTL01000004">
    <property type="protein sequence ID" value="PWV76058.1"/>
    <property type="molecule type" value="Genomic_DNA"/>
</dbReference>
<comment type="caution">
    <text evidence="6">The sequence shown here is derived from an EMBL/GenBank/DDBJ whole genome shotgun (WGS) entry which is preliminary data.</text>
</comment>
<reference evidence="6 7" key="1">
    <citation type="submission" date="2018-05" db="EMBL/GenBank/DDBJ databases">
        <title>Genomic Encyclopedia of Type Strains, Phase IV (KMG-IV): sequencing the most valuable type-strain genomes for metagenomic binning, comparative biology and taxonomic classification.</title>
        <authorList>
            <person name="Goeker M."/>
        </authorList>
    </citation>
    <scope>NUCLEOTIDE SEQUENCE [LARGE SCALE GENOMIC DNA]</scope>
    <source>
        <strain evidence="6 7">DSM 44717</strain>
    </source>
</reference>
<dbReference type="GO" id="GO:0003677">
    <property type="term" value="F:DNA binding"/>
    <property type="evidence" value="ECO:0007669"/>
    <property type="project" value="UniProtKB-UniRule"/>
</dbReference>
<keyword evidence="7" id="KW-1185">Reference proteome</keyword>
<evidence type="ECO:0000256" key="1">
    <source>
        <dbReference type="ARBA" id="ARBA00023015"/>
    </source>
</evidence>
<dbReference type="InterPro" id="IPR009057">
    <property type="entry name" value="Homeodomain-like_sf"/>
</dbReference>
<dbReference type="Pfam" id="PF16925">
    <property type="entry name" value="TetR_C_13"/>
    <property type="match status" value="1"/>
</dbReference>
<evidence type="ECO:0000256" key="3">
    <source>
        <dbReference type="ARBA" id="ARBA00023163"/>
    </source>
</evidence>
<dbReference type="Gene3D" id="1.10.357.10">
    <property type="entry name" value="Tetracycline Repressor, domain 2"/>
    <property type="match status" value="1"/>
</dbReference>
<dbReference type="Pfam" id="PF00440">
    <property type="entry name" value="TetR_N"/>
    <property type="match status" value="1"/>
</dbReference>
<dbReference type="SUPFAM" id="SSF46689">
    <property type="entry name" value="Homeodomain-like"/>
    <property type="match status" value="1"/>
</dbReference>
<dbReference type="AlphaFoldDB" id="A0A317NQV1"/>
<evidence type="ECO:0000256" key="4">
    <source>
        <dbReference type="PROSITE-ProRule" id="PRU00335"/>
    </source>
</evidence>
<evidence type="ECO:0000313" key="6">
    <source>
        <dbReference type="EMBL" id="PWV76058.1"/>
    </source>
</evidence>
<dbReference type="InterPro" id="IPR036271">
    <property type="entry name" value="Tet_transcr_reg_TetR-rel_C_sf"/>
</dbReference>
<keyword evidence="2 4" id="KW-0238">DNA-binding</keyword>
<dbReference type="InterPro" id="IPR011075">
    <property type="entry name" value="TetR_C"/>
</dbReference>
<dbReference type="PROSITE" id="PS50977">
    <property type="entry name" value="HTH_TETR_2"/>
    <property type="match status" value="1"/>
</dbReference>
<evidence type="ECO:0000256" key="2">
    <source>
        <dbReference type="ARBA" id="ARBA00023125"/>
    </source>
</evidence>
<accession>A0A317NQV1</accession>